<organism evidence="1 2">
    <name type="scientific">Syphacia muris</name>
    <dbReference type="NCBI Taxonomy" id="451379"/>
    <lineage>
        <taxon>Eukaryota</taxon>
        <taxon>Metazoa</taxon>
        <taxon>Ecdysozoa</taxon>
        <taxon>Nematoda</taxon>
        <taxon>Chromadorea</taxon>
        <taxon>Rhabditida</taxon>
        <taxon>Spirurina</taxon>
        <taxon>Oxyuridomorpha</taxon>
        <taxon>Oxyuroidea</taxon>
        <taxon>Oxyuridae</taxon>
        <taxon>Syphacia</taxon>
    </lineage>
</organism>
<proteinExistence type="predicted"/>
<evidence type="ECO:0000313" key="2">
    <source>
        <dbReference type="WBParaSite" id="SMUV_0001112701-mRNA-1"/>
    </source>
</evidence>
<keyword evidence="1" id="KW-1185">Reference proteome</keyword>
<dbReference type="WBParaSite" id="SMUV_0001112701-mRNA-1">
    <property type="protein sequence ID" value="SMUV_0001112701-mRNA-1"/>
    <property type="gene ID" value="SMUV_0001112701"/>
</dbReference>
<dbReference type="AlphaFoldDB" id="A0A0N5B1G4"/>
<reference evidence="2" key="1">
    <citation type="submission" date="2017-02" db="UniProtKB">
        <authorList>
            <consortium name="WormBaseParasite"/>
        </authorList>
    </citation>
    <scope>IDENTIFICATION</scope>
</reference>
<sequence>MYPLLSKKRLLPCLATIRVVRKVDCGTYWVIDKSVALIITKQIVPPVCELLPDIEVGKSIACIASVVRPDKECAKPQFCRSGKPYVLDDYGVVYILNFLKRNEFEFFFDFAKPPIVFEAPGAAFLCVVKQRSQSYQCYAKLVQDETYVIEMFAVDENEKFSSLLYNNISISEFLNDVSETDLHHDEQRVLRGSLLNQWTNSDIGVMRSGSKNISTGVGLNSEFKHCIGSSSMQAMNKSECFKKALNNNVVGEQFKEKISLALAVAKLESKIEVQHAELSKKLDTLITARLMRSVRKTNEASTQTCIENIGGTCISRHSLPTTTCSSICEIEIENATDSYNETCSTGNRCWICGKSGSLTLYSAAEPSVFSWNDLTEASTSIDVCLF</sequence>
<accession>A0A0N5B1G4</accession>
<protein>
    <submittedName>
        <fullName evidence="2">DUF4708 domain-containing protein</fullName>
    </submittedName>
</protein>
<name>A0A0N5B1G4_9BILA</name>
<evidence type="ECO:0000313" key="1">
    <source>
        <dbReference type="Proteomes" id="UP000046393"/>
    </source>
</evidence>
<dbReference type="Proteomes" id="UP000046393">
    <property type="component" value="Unplaced"/>
</dbReference>